<keyword evidence="2" id="KW-0482">Metalloprotease</keyword>
<dbReference type="EMBL" id="PSZD01000007">
    <property type="protein sequence ID" value="PPJ28637.1"/>
    <property type="molecule type" value="Genomic_DNA"/>
</dbReference>
<keyword evidence="2" id="KW-0378">Hydrolase</keyword>
<dbReference type="Pfam" id="PF04228">
    <property type="entry name" value="Zn_peptidase"/>
    <property type="match status" value="1"/>
</dbReference>
<feature type="compositionally biased region" description="Polar residues" evidence="1">
    <location>
        <begin position="1"/>
        <end position="11"/>
    </location>
</feature>
<comment type="caution">
    <text evidence="2">The sequence shown here is derived from an EMBL/GenBank/DDBJ whole genome shotgun (WGS) entry which is preliminary data.</text>
</comment>
<dbReference type="GO" id="GO:0008237">
    <property type="term" value="F:metallopeptidase activity"/>
    <property type="evidence" value="ECO:0007669"/>
    <property type="project" value="UniProtKB-KW"/>
</dbReference>
<keyword evidence="3" id="KW-1185">Reference proteome</keyword>
<dbReference type="Proteomes" id="UP000238356">
    <property type="component" value="Unassembled WGS sequence"/>
</dbReference>
<evidence type="ECO:0000313" key="2">
    <source>
        <dbReference type="EMBL" id="PPJ28637.1"/>
    </source>
</evidence>
<evidence type="ECO:0000256" key="1">
    <source>
        <dbReference type="SAM" id="MobiDB-lite"/>
    </source>
</evidence>
<organism evidence="2 3">
    <name type="scientific">Nocardia nova</name>
    <dbReference type="NCBI Taxonomy" id="37330"/>
    <lineage>
        <taxon>Bacteria</taxon>
        <taxon>Bacillati</taxon>
        <taxon>Actinomycetota</taxon>
        <taxon>Actinomycetes</taxon>
        <taxon>Mycobacteriales</taxon>
        <taxon>Nocardiaceae</taxon>
        <taxon>Nocardia</taxon>
    </lineage>
</organism>
<dbReference type="AlphaFoldDB" id="A0A2S6A7E8"/>
<gene>
    <name evidence="2" type="ORF">C5F51_13815</name>
</gene>
<feature type="region of interest" description="Disordered" evidence="1">
    <location>
        <begin position="1"/>
        <end position="41"/>
    </location>
</feature>
<keyword evidence="2" id="KW-0645">Protease</keyword>
<dbReference type="RefSeq" id="WP_104363255.1">
    <property type="nucleotide sequence ID" value="NZ_PSZD01000007.1"/>
</dbReference>
<name>A0A2S6A7E8_9NOCA</name>
<accession>A0A2S6A7E8</accession>
<evidence type="ECO:0000313" key="3">
    <source>
        <dbReference type="Proteomes" id="UP000238356"/>
    </source>
</evidence>
<reference evidence="2 3" key="1">
    <citation type="submission" date="2018-02" db="EMBL/GenBank/DDBJ databases">
        <title>8 Nocardia nova and 1 Nocardia cyriacigeorgica strain used for evolution to TMP-SMX.</title>
        <authorList>
            <person name="Mehta H."/>
            <person name="Weng J."/>
            <person name="Shamoo Y."/>
        </authorList>
    </citation>
    <scope>NUCLEOTIDE SEQUENCE [LARGE SCALE GENOMIC DNA]</scope>
    <source>
        <strain evidence="2 3">BAA2227</strain>
    </source>
</reference>
<dbReference type="GO" id="GO:0006508">
    <property type="term" value="P:proteolysis"/>
    <property type="evidence" value="ECO:0007669"/>
    <property type="project" value="UniProtKB-KW"/>
</dbReference>
<sequence>MPQATARSTPDATPVAGNRQHTGTGPVKTDPELGSNPVLSEQGVGLSSVDCRLPGWRNTPDGAEAYYRAAISCHDAAWAPTLAHFRIPMSSPALWAGARIGDYHGACSSTGSNREAFYCAADRIIVMPFDTMAPVIGYGVGNVLAVLSHEYEHHVQQLTGIMAAFQARASALNWTGPEVDLLNRRLELQAWCFSGMFYGVNTGRGAITQGLADRAYANNAGAGDRPGERRWHGTNQNVANWFGWGMHPSSDPASAAAPSLYECNPWAARSDAWLE</sequence>
<proteinExistence type="predicted"/>
<dbReference type="InterPro" id="IPR007343">
    <property type="entry name" value="Uncharacterised_pept_Zn_put"/>
</dbReference>
<protein>
    <submittedName>
        <fullName evidence="2">Metalloprotease-like protein</fullName>
    </submittedName>
</protein>